<name>A0A485LNY8_9STRA</name>
<sequence length="417" mass="45954">MPCGNGSLVEAISDFDHGIALEPSKSEHIRYYYARAQAHMLQCAYNLSTTPNPRKNCLYSRRAQAIPVEDVESLACRGTVCMHLAKESQANSCIPPSRPTSVFCMTSSTLDPMYGLLAHGPYRNPDAITLATRALADFHHAHRRLDATQERDQVFALDGFGSDQVRKISHLSPPGNGGAPPRHAIHSHGSIESSHPIGSEPARDIKWAQLHLERHCMEEAIMDLNTMIQNGKTNSREVRMGLLCRTRIFIQWPSDRGGIDEARVDLQRILDVEPNCHEATLGLQDAQGRISTKAKNKKVQGKPGEQVTVPQVPRGVDGIHSDNERPQIIYGVGGDDVDDQSDVEDEANDAEQEAILTTSAVGPSGNSPCMFIDANRGDDMSEIVQTDEWTDVRYTKKKSICARNSKQILQSVQSTGR</sequence>
<evidence type="ECO:0000256" key="1">
    <source>
        <dbReference type="SAM" id="MobiDB-lite"/>
    </source>
</evidence>
<dbReference type="EMBL" id="CAADRA010007314">
    <property type="protein sequence ID" value="VFU00247.1"/>
    <property type="molecule type" value="Genomic_DNA"/>
</dbReference>
<dbReference type="Proteomes" id="UP000332933">
    <property type="component" value="Unassembled WGS sequence"/>
</dbReference>
<gene>
    <name evidence="3" type="primary">Aste57867_23602</name>
    <name evidence="2" type="ORF">As57867_023530</name>
    <name evidence="3" type="ORF">ASTE57867_23602</name>
</gene>
<proteinExistence type="predicted"/>
<protein>
    <submittedName>
        <fullName evidence="3">Aste57867_23602 protein</fullName>
    </submittedName>
</protein>
<dbReference type="EMBL" id="VJMH01007288">
    <property type="protein sequence ID" value="KAF0684419.1"/>
    <property type="molecule type" value="Genomic_DNA"/>
</dbReference>
<evidence type="ECO:0000313" key="3">
    <source>
        <dbReference type="EMBL" id="VFU00247.1"/>
    </source>
</evidence>
<evidence type="ECO:0000313" key="2">
    <source>
        <dbReference type="EMBL" id="KAF0684419.1"/>
    </source>
</evidence>
<reference evidence="3 4" key="1">
    <citation type="submission" date="2019-03" db="EMBL/GenBank/DDBJ databases">
        <authorList>
            <person name="Gaulin E."/>
            <person name="Dumas B."/>
        </authorList>
    </citation>
    <scope>NUCLEOTIDE SEQUENCE [LARGE SCALE GENOMIC DNA]</scope>
    <source>
        <strain evidence="3">CBS 568.67</strain>
    </source>
</reference>
<dbReference type="AlphaFoldDB" id="A0A485LNY8"/>
<organism evidence="3 4">
    <name type="scientific">Aphanomyces stellatus</name>
    <dbReference type="NCBI Taxonomy" id="120398"/>
    <lineage>
        <taxon>Eukaryota</taxon>
        <taxon>Sar</taxon>
        <taxon>Stramenopiles</taxon>
        <taxon>Oomycota</taxon>
        <taxon>Saprolegniomycetes</taxon>
        <taxon>Saprolegniales</taxon>
        <taxon>Verrucalvaceae</taxon>
        <taxon>Aphanomyces</taxon>
    </lineage>
</organism>
<reference evidence="2" key="2">
    <citation type="submission" date="2019-06" db="EMBL/GenBank/DDBJ databases">
        <title>Genomics analysis of Aphanomyces spp. identifies a new class of oomycete effector associated with host adaptation.</title>
        <authorList>
            <person name="Gaulin E."/>
        </authorList>
    </citation>
    <scope>NUCLEOTIDE SEQUENCE</scope>
    <source>
        <strain evidence="2">CBS 578.67</strain>
    </source>
</reference>
<accession>A0A485LNY8</accession>
<feature type="region of interest" description="Disordered" evidence="1">
    <location>
        <begin position="169"/>
        <end position="199"/>
    </location>
</feature>
<keyword evidence="4" id="KW-1185">Reference proteome</keyword>
<evidence type="ECO:0000313" key="4">
    <source>
        <dbReference type="Proteomes" id="UP000332933"/>
    </source>
</evidence>